<organism evidence="3">
    <name type="scientific">Spongospora subterranea</name>
    <dbReference type="NCBI Taxonomy" id="70186"/>
    <lineage>
        <taxon>Eukaryota</taxon>
        <taxon>Sar</taxon>
        <taxon>Rhizaria</taxon>
        <taxon>Endomyxa</taxon>
        <taxon>Phytomyxea</taxon>
        <taxon>Plasmodiophorida</taxon>
        <taxon>Plasmodiophoridae</taxon>
        <taxon>Spongospora</taxon>
    </lineage>
</organism>
<evidence type="ECO:0000256" key="2">
    <source>
        <dbReference type="ARBA" id="ARBA00023163"/>
    </source>
</evidence>
<dbReference type="PANTHER" id="PTHR11618:SF13">
    <property type="entry name" value="TRANSCRIPTION INITIATION FACTOR IIB"/>
    <property type="match status" value="1"/>
</dbReference>
<proteinExistence type="predicted"/>
<dbReference type="GO" id="GO:0097550">
    <property type="term" value="C:transcription preinitiation complex"/>
    <property type="evidence" value="ECO:0007669"/>
    <property type="project" value="TreeGrafter"/>
</dbReference>
<name>A0A0H5RMY3_9EUKA</name>
<dbReference type="PANTHER" id="PTHR11618">
    <property type="entry name" value="TRANSCRIPTION INITIATION FACTOR IIB-RELATED"/>
    <property type="match status" value="1"/>
</dbReference>
<dbReference type="EMBL" id="HACM01009657">
    <property type="protein sequence ID" value="CRZ10099.1"/>
    <property type="molecule type" value="Transcribed_RNA"/>
</dbReference>
<dbReference type="GO" id="GO:0005634">
    <property type="term" value="C:nucleus"/>
    <property type="evidence" value="ECO:0007669"/>
    <property type="project" value="TreeGrafter"/>
</dbReference>
<evidence type="ECO:0000313" key="3">
    <source>
        <dbReference type="EMBL" id="CRZ10099.1"/>
    </source>
</evidence>
<dbReference type="PRINTS" id="PR00685">
    <property type="entry name" value="TIFACTORIIB"/>
</dbReference>
<dbReference type="CDD" id="cd00043">
    <property type="entry name" value="CYCLIN_SF"/>
    <property type="match status" value="1"/>
</dbReference>
<dbReference type="SUPFAM" id="SSF47954">
    <property type="entry name" value="Cyclin-like"/>
    <property type="match status" value="2"/>
</dbReference>
<dbReference type="GO" id="GO:0017025">
    <property type="term" value="F:TBP-class protein binding"/>
    <property type="evidence" value="ECO:0007669"/>
    <property type="project" value="TreeGrafter"/>
</dbReference>
<keyword evidence="2" id="KW-0804">Transcription</keyword>
<reference evidence="3" key="1">
    <citation type="submission" date="2015-04" db="EMBL/GenBank/DDBJ databases">
        <title>The genome sequence of the plant pathogenic Rhizarian Plasmodiophora brassicae reveals insights in its biotrophic life cycle and the origin of chitin synthesis.</title>
        <authorList>
            <person name="Schwelm A."/>
            <person name="Fogelqvist J."/>
            <person name="Knaust A."/>
            <person name="Julke S."/>
            <person name="Lilja T."/>
            <person name="Dhandapani V."/>
            <person name="Bonilla-Rosso G."/>
            <person name="Karlsson M."/>
            <person name="Shevchenko A."/>
            <person name="Choi S.R."/>
            <person name="Kim H.G."/>
            <person name="Park J.Y."/>
            <person name="Lim Y.P."/>
            <person name="Ludwig-Muller J."/>
            <person name="Dixelius C."/>
        </authorList>
    </citation>
    <scope>NUCLEOTIDE SEQUENCE</scope>
    <source>
        <tissue evidence="3">Potato root galls</tissue>
    </source>
</reference>
<dbReference type="Gene3D" id="1.10.472.170">
    <property type="match status" value="1"/>
</dbReference>
<accession>A0A0H5RMY3</accession>
<sequence>MSCRTCNDPSLVDYESSSGGYICTGCGVVLSQSLVAENDVYPDKDAVYIDNSLGCSASLSASAPSSKIPIQRSLSGRRDSAFRFSRIYRICQVLSLPASSARAVVNLSSNLPTISIANDAACIYSICRRLGRSVTLAEVCSSSNISTRRAGRALRQLKATCQSTDYARFVSKAVKALDCDFRVEKRALIVLEFVSRHGIFSGMKPQLVAFAAVAIMAKADGHATPIETLSAKCSICSRTVLNRMLDMQKVFVKFAKKLPFGIVITSRNLFQSLNMIVDYLPVLDELDGGQGQSDPCTLAKEYADTLSRLGPRRPYEPTILADDSGSDLESLSDNECSIYIRSDKEIEDAILINQRIGRF</sequence>
<evidence type="ECO:0008006" key="4">
    <source>
        <dbReference type="Google" id="ProtNLM"/>
    </source>
</evidence>
<dbReference type="SUPFAM" id="SSF57783">
    <property type="entry name" value="Zinc beta-ribbon"/>
    <property type="match status" value="1"/>
</dbReference>
<dbReference type="AlphaFoldDB" id="A0A0H5RMY3"/>
<dbReference type="GO" id="GO:0070897">
    <property type="term" value="P:transcription preinitiation complex assembly"/>
    <property type="evidence" value="ECO:0007669"/>
    <property type="project" value="InterPro"/>
</dbReference>
<dbReference type="InterPro" id="IPR000812">
    <property type="entry name" value="TFIIB"/>
</dbReference>
<protein>
    <recommendedName>
        <fullName evidence="4">TFIIB-type domain-containing protein</fullName>
    </recommendedName>
</protein>
<dbReference type="Gene3D" id="1.10.472.10">
    <property type="entry name" value="Cyclin-like"/>
    <property type="match status" value="1"/>
</dbReference>
<evidence type="ECO:0000256" key="1">
    <source>
        <dbReference type="ARBA" id="ARBA00023015"/>
    </source>
</evidence>
<dbReference type="InterPro" id="IPR036915">
    <property type="entry name" value="Cyclin-like_sf"/>
</dbReference>
<keyword evidence="1" id="KW-0805">Transcription regulation</keyword>